<keyword evidence="4" id="KW-1185">Reference proteome</keyword>
<protein>
    <submittedName>
        <fullName evidence="3">Uncharacterized protein</fullName>
    </submittedName>
</protein>
<proteinExistence type="predicted"/>
<name>A0A7W9MWC9_9ACTN</name>
<evidence type="ECO:0000313" key="3">
    <source>
        <dbReference type="EMBL" id="MBB5838142.1"/>
    </source>
</evidence>
<organism evidence="3 4">
    <name type="scientific">Kribbella italica</name>
    <dbReference type="NCBI Taxonomy" id="1540520"/>
    <lineage>
        <taxon>Bacteria</taxon>
        <taxon>Bacillati</taxon>
        <taxon>Actinomycetota</taxon>
        <taxon>Actinomycetes</taxon>
        <taxon>Propionibacteriales</taxon>
        <taxon>Kribbellaceae</taxon>
        <taxon>Kribbella</taxon>
    </lineage>
</organism>
<keyword evidence="2" id="KW-0812">Transmembrane</keyword>
<reference evidence="3 4" key="1">
    <citation type="submission" date="2020-08" db="EMBL/GenBank/DDBJ databases">
        <title>Sequencing the genomes of 1000 actinobacteria strains.</title>
        <authorList>
            <person name="Klenk H.-P."/>
        </authorList>
    </citation>
    <scope>NUCLEOTIDE SEQUENCE [LARGE SCALE GENOMIC DNA]</scope>
    <source>
        <strain evidence="3 4">DSM 28967</strain>
    </source>
</reference>
<keyword evidence="2" id="KW-1133">Transmembrane helix</keyword>
<feature type="region of interest" description="Disordered" evidence="1">
    <location>
        <begin position="78"/>
        <end position="109"/>
    </location>
</feature>
<dbReference type="RefSeq" id="WP_184798717.1">
    <property type="nucleotide sequence ID" value="NZ_JACHMY010000001.1"/>
</dbReference>
<dbReference type="AlphaFoldDB" id="A0A7W9MWC9"/>
<sequence length="254" mass="27015">MPEYDDQEQELGPALTDAFKTKADTTFELHRRGLAAKARQRVRQRRKNLLATAAAVVAVAVVGGGVWGVIGSQSPIATNSAGSADSRADAPEYQGEQQPQKDTAMGCLPKPAIYSGDAGPSAASGLDLADPVSSLEACRYRLTPGNQELLGSERFNENTAQQVVDAIKVLPERNPALPVFKCTPEAARPSEAIVLRFTTAAGVREIWVQYDGCATAGFLNGSTTYGLFAAPLKLFMTGSVRPSGGIYLDRLEGW</sequence>
<keyword evidence="2" id="KW-0472">Membrane</keyword>
<comment type="caution">
    <text evidence="3">The sequence shown here is derived from an EMBL/GenBank/DDBJ whole genome shotgun (WGS) entry which is preliminary data.</text>
</comment>
<feature type="transmembrane region" description="Helical" evidence="2">
    <location>
        <begin position="49"/>
        <end position="70"/>
    </location>
</feature>
<evidence type="ECO:0000256" key="1">
    <source>
        <dbReference type="SAM" id="MobiDB-lite"/>
    </source>
</evidence>
<dbReference type="EMBL" id="JACHMY010000001">
    <property type="protein sequence ID" value="MBB5838142.1"/>
    <property type="molecule type" value="Genomic_DNA"/>
</dbReference>
<gene>
    <name evidence="3" type="ORF">HDA39_004876</name>
</gene>
<evidence type="ECO:0000313" key="4">
    <source>
        <dbReference type="Proteomes" id="UP000549971"/>
    </source>
</evidence>
<evidence type="ECO:0000256" key="2">
    <source>
        <dbReference type="SAM" id="Phobius"/>
    </source>
</evidence>
<accession>A0A7W9MWC9</accession>
<dbReference type="Proteomes" id="UP000549971">
    <property type="component" value="Unassembled WGS sequence"/>
</dbReference>